<evidence type="ECO:0000256" key="1">
    <source>
        <dbReference type="SAM" id="Phobius"/>
    </source>
</evidence>
<dbReference type="AlphaFoldDB" id="A0A133U9G1"/>
<comment type="caution">
    <text evidence="2">The sequence shown here is derived from an EMBL/GenBank/DDBJ whole genome shotgun (WGS) entry which is preliminary data.</text>
</comment>
<keyword evidence="1" id="KW-1133">Transmembrane helix</keyword>
<protein>
    <submittedName>
        <fullName evidence="2">Uncharacterized protein</fullName>
    </submittedName>
</protein>
<accession>A0A133U9G1</accession>
<name>A0A133U9G1_9EURY</name>
<evidence type="ECO:0000313" key="3">
    <source>
        <dbReference type="Proteomes" id="UP000070163"/>
    </source>
</evidence>
<organism evidence="2 3">
    <name type="scientific">candidate division MSBL1 archaeon SCGC-AAA259A05</name>
    <dbReference type="NCBI Taxonomy" id="1698259"/>
    <lineage>
        <taxon>Archaea</taxon>
        <taxon>Methanobacteriati</taxon>
        <taxon>Methanobacteriota</taxon>
        <taxon>candidate division MSBL1</taxon>
    </lineage>
</organism>
<keyword evidence="1" id="KW-0812">Transmembrane</keyword>
<reference evidence="2 3" key="1">
    <citation type="journal article" date="2016" name="Sci. Rep.">
        <title>Metabolic traits of an uncultured archaeal lineage -MSBL1- from brine pools of the Red Sea.</title>
        <authorList>
            <person name="Mwirichia R."/>
            <person name="Alam I."/>
            <person name="Rashid M."/>
            <person name="Vinu M."/>
            <person name="Ba-Alawi W."/>
            <person name="Anthony Kamau A."/>
            <person name="Kamanda Ngugi D."/>
            <person name="Goker M."/>
            <person name="Klenk H.P."/>
            <person name="Bajic V."/>
            <person name="Stingl U."/>
        </authorList>
    </citation>
    <scope>NUCLEOTIDE SEQUENCE [LARGE SCALE GENOMIC DNA]</scope>
    <source>
        <strain evidence="2">SCGC-AAA259A05</strain>
    </source>
</reference>
<keyword evidence="3" id="KW-1185">Reference proteome</keyword>
<keyword evidence="1" id="KW-0472">Membrane</keyword>
<dbReference type="Proteomes" id="UP000070163">
    <property type="component" value="Unassembled WGS sequence"/>
</dbReference>
<dbReference type="EMBL" id="LHXJ01000036">
    <property type="protein sequence ID" value="KXA90828.1"/>
    <property type="molecule type" value="Genomic_DNA"/>
</dbReference>
<feature type="transmembrane region" description="Helical" evidence="1">
    <location>
        <begin position="74"/>
        <end position="93"/>
    </location>
</feature>
<evidence type="ECO:0000313" key="2">
    <source>
        <dbReference type="EMBL" id="KXA90828.1"/>
    </source>
</evidence>
<sequence length="153" mass="17917">MKEYQNCEEKGRNEFKFCPYCGKRLPDRNMETQFCPYCGERLSYGEVETQRSDSQKDLKKEDKSTFRFLGDREFFLALIGSILIIISVFLPALKFYPPNRKKEKWFRWLSILLTLSSGFRSRIWIRMDTQLGSATLSHEGGYSIGLKMNVGVK</sequence>
<gene>
    <name evidence="2" type="ORF">AKJ57_03520</name>
</gene>
<proteinExistence type="predicted"/>